<sequence>MLNSQEIEFFVMVASSSSLAAAARKLNVTPPSVSQRLQYLERKLDVKLVERSPRRIALTAEGEVLAEKGKQLILELESIQEQVLHRKQKISGRVKVVAPLGFGVKIVAPLMAEFQSLYPQISIDLELSDTPRWNHHDSPDVMIYIGELKDSSLTRIRLARNRRFLLASPEYLQDAPPLTIPQDLEHHHCIVLRENNEDVTMWKFQQSSSGETTHIRINPLFSSNVGQVTKSWALEGCGIIQRSEWDVVHELAQEKLRVLLPEYTLPDADIVALVSVERKRRSKKINTFIDFLKEHISEDQFRVEL</sequence>
<dbReference type="SUPFAM" id="SSF53850">
    <property type="entry name" value="Periplasmic binding protein-like II"/>
    <property type="match status" value="1"/>
</dbReference>
<evidence type="ECO:0000256" key="2">
    <source>
        <dbReference type="ARBA" id="ARBA00023015"/>
    </source>
</evidence>
<evidence type="ECO:0000256" key="1">
    <source>
        <dbReference type="ARBA" id="ARBA00009437"/>
    </source>
</evidence>
<dbReference type="Proteomes" id="UP001283366">
    <property type="component" value="Unassembled WGS sequence"/>
</dbReference>
<dbReference type="OrthoDB" id="9786526at2"/>
<dbReference type="FunFam" id="1.10.10.10:FF:000001">
    <property type="entry name" value="LysR family transcriptional regulator"/>
    <property type="match status" value="1"/>
</dbReference>
<dbReference type="InterPro" id="IPR058163">
    <property type="entry name" value="LysR-type_TF_proteobact-type"/>
</dbReference>
<organism evidence="7 8">
    <name type="scientific">Vibrio mangrovi</name>
    <dbReference type="NCBI Taxonomy" id="474394"/>
    <lineage>
        <taxon>Bacteria</taxon>
        <taxon>Pseudomonadati</taxon>
        <taxon>Pseudomonadota</taxon>
        <taxon>Gammaproteobacteria</taxon>
        <taxon>Vibrionales</taxon>
        <taxon>Vibrionaceae</taxon>
        <taxon>Vibrio</taxon>
    </lineage>
</organism>
<evidence type="ECO:0000259" key="5">
    <source>
        <dbReference type="PROSITE" id="PS50931"/>
    </source>
</evidence>
<dbReference type="EMBL" id="FXXI01000002">
    <property type="protein sequence ID" value="SMS00137.1"/>
    <property type="molecule type" value="Genomic_DNA"/>
</dbReference>
<reference evidence="6 9" key="2">
    <citation type="submission" date="2023-11" db="EMBL/GenBank/DDBJ databases">
        <title>Plant-associative lifestyle of Vibrio porteresiae and its evolutionary dynamics.</title>
        <authorList>
            <person name="Rameshkumar N."/>
            <person name="Kirti K."/>
        </authorList>
    </citation>
    <scope>NUCLEOTIDE SEQUENCE [LARGE SCALE GENOMIC DNA]</scope>
    <source>
        <strain evidence="6 9">MSSRF38</strain>
    </source>
</reference>
<protein>
    <submittedName>
        <fullName evidence="7">HTH-type transcriptional regulator DmlR</fullName>
    </submittedName>
    <submittedName>
        <fullName evidence="6">LysR family transcriptional regulator</fullName>
    </submittedName>
</protein>
<dbReference type="Gene3D" id="3.40.190.290">
    <property type="match status" value="1"/>
</dbReference>
<keyword evidence="3" id="KW-0238">DNA-binding</keyword>
<dbReference type="EMBL" id="JAWRCO010000001">
    <property type="protein sequence ID" value="MDW6001836.1"/>
    <property type="molecule type" value="Genomic_DNA"/>
</dbReference>
<reference evidence="7 8" key="1">
    <citation type="submission" date="2017-05" db="EMBL/GenBank/DDBJ databases">
        <authorList>
            <person name="Song R."/>
            <person name="Chenine A.L."/>
            <person name="Ruprecht R.M."/>
        </authorList>
    </citation>
    <scope>NUCLEOTIDE SEQUENCE [LARGE SCALE GENOMIC DNA]</scope>
    <source>
        <strain evidence="7 8">CECT 7927</strain>
    </source>
</reference>
<keyword evidence="2" id="KW-0805">Transcription regulation</keyword>
<dbReference type="RefSeq" id="WP_087480210.1">
    <property type="nucleotide sequence ID" value="NZ_AP024883.1"/>
</dbReference>
<dbReference type="SUPFAM" id="SSF46785">
    <property type="entry name" value="Winged helix' DNA-binding domain"/>
    <property type="match status" value="1"/>
</dbReference>
<dbReference type="InterPro" id="IPR036390">
    <property type="entry name" value="WH_DNA-bd_sf"/>
</dbReference>
<feature type="domain" description="HTH lysR-type" evidence="5">
    <location>
        <begin position="2"/>
        <end position="59"/>
    </location>
</feature>
<dbReference type="AlphaFoldDB" id="A0A1Y6IR67"/>
<dbReference type="PANTHER" id="PTHR30537">
    <property type="entry name" value="HTH-TYPE TRANSCRIPTIONAL REGULATOR"/>
    <property type="match status" value="1"/>
</dbReference>
<evidence type="ECO:0000256" key="3">
    <source>
        <dbReference type="ARBA" id="ARBA00023125"/>
    </source>
</evidence>
<evidence type="ECO:0000313" key="6">
    <source>
        <dbReference type="EMBL" id="MDW6001836.1"/>
    </source>
</evidence>
<evidence type="ECO:0000256" key="4">
    <source>
        <dbReference type="ARBA" id="ARBA00023163"/>
    </source>
</evidence>
<dbReference type="Proteomes" id="UP000196125">
    <property type="component" value="Unassembled WGS sequence"/>
</dbReference>
<dbReference type="Pfam" id="PF00126">
    <property type="entry name" value="HTH_1"/>
    <property type="match status" value="1"/>
</dbReference>
<dbReference type="InterPro" id="IPR036388">
    <property type="entry name" value="WH-like_DNA-bd_sf"/>
</dbReference>
<dbReference type="PANTHER" id="PTHR30537:SF5">
    <property type="entry name" value="HTH-TYPE TRANSCRIPTIONAL ACTIVATOR TTDR-RELATED"/>
    <property type="match status" value="1"/>
</dbReference>
<evidence type="ECO:0000313" key="9">
    <source>
        <dbReference type="Proteomes" id="UP001283366"/>
    </source>
</evidence>
<keyword evidence="4" id="KW-0804">Transcription</keyword>
<dbReference type="Gene3D" id="1.10.10.10">
    <property type="entry name" value="Winged helix-like DNA-binding domain superfamily/Winged helix DNA-binding domain"/>
    <property type="match status" value="1"/>
</dbReference>
<proteinExistence type="inferred from homology"/>
<dbReference type="GO" id="GO:0003700">
    <property type="term" value="F:DNA-binding transcription factor activity"/>
    <property type="evidence" value="ECO:0007669"/>
    <property type="project" value="InterPro"/>
</dbReference>
<comment type="similarity">
    <text evidence="1">Belongs to the LysR transcriptional regulatory family.</text>
</comment>
<dbReference type="PROSITE" id="PS50931">
    <property type="entry name" value="HTH_LYSR"/>
    <property type="match status" value="1"/>
</dbReference>
<dbReference type="GO" id="GO:0003677">
    <property type="term" value="F:DNA binding"/>
    <property type="evidence" value="ECO:0007669"/>
    <property type="project" value="UniProtKB-KW"/>
</dbReference>
<dbReference type="Pfam" id="PF03466">
    <property type="entry name" value="LysR_substrate"/>
    <property type="match status" value="1"/>
</dbReference>
<dbReference type="InterPro" id="IPR000847">
    <property type="entry name" value="LysR_HTH_N"/>
</dbReference>
<gene>
    <name evidence="7" type="primary">dmlR_5</name>
    <name evidence="6" type="ORF">SBX37_02860</name>
    <name evidence="7" type="ORF">VIM7927_01378</name>
</gene>
<keyword evidence="9" id="KW-1185">Reference proteome</keyword>
<dbReference type="InterPro" id="IPR005119">
    <property type="entry name" value="LysR_subst-bd"/>
</dbReference>
<accession>A0A1Y6IR67</accession>
<evidence type="ECO:0000313" key="8">
    <source>
        <dbReference type="Proteomes" id="UP000196125"/>
    </source>
</evidence>
<name>A0A1Y6IR67_9VIBR</name>
<evidence type="ECO:0000313" key="7">
    <source>
        <dbReference type="EMBL" id="SMS00137.1"/>
    </source>
</evidence>